<protein>
    <submittedName>
        <fullName evidence="2">Uncharacterized protein</fullName>
    </submittedName>
</protein>
<keyword evidence="2" id="KW-0614">Plasmid</keyword>
<dbReference type="EMBL" id="CP026653">
    <property type="protein sequence ID" value="AVH61775.1"/>
    <property type="molecule type" value="Genomic_DNA"/>
</dbReference>
<dbReference type="RefSeq" id="WP_099505165.1">
    <property type="nucleotide sequence ID" value="NZ_CP026653.1"/>
</dbReference>
<evidence type="ECO:0000256" key="1">
    <source>
        <dbReference type="SAM" id="MobiDB-lite"/>
    </source>
</evidence>
<sequence>MSHERNYTHGRIEEAAVSVDASQEQKTAAYYLLDDLVAVAREHGFQLTDFDATGLDLPSVCLQISGARETHKRQATGPDGQEPTPEGS</sequence>
<feature type="region of interest" description="Disordered" evidence="1">
    <location>
        <begin position="67"/>
        <end position="88"/>
    </location>
</feature>
<accession>A0ABM6T3T9</accession>
<dbReference type="Proteomes" id="UP000238413">
    <property type="component" value="Plasmid unnamed1"/>
</dbReference>
<evidence type="ECO:0000313" key="3">
    <source>
        <dbReference type="Proteomes" id="UP000238413"/>
    </source>
</evidence>
<name>A0ABM6T3T9_9ACTN</name>
<geneLocation type="plasmid" evidence="2 3">
    <name>unnamed1</name>
</geneLocation>
<evidence type="ECO:0000313" key="2">
    <source>
        <dbReference type="EMBL" id="AVH61775.1"/>
    </source>
</evidence>
<reference evidence="2 3" key="1">
    <citation type="submission" date="2018-02" db="EMBL/GenBank/DDBJ databases">
        <title>Complete genome sequence of Streptomyces dengpaensis, the producer of angucyclines.</title>
        <authorList>
            <person name="Yumei L."/>
        </authorList>
    </citation>
    <scope>NUCLEOTIDE SEQUENCE [LARGE SCALE GENOMIC DNA]</scope>
    <source>
        <strain evidence="2 3">XZHG99</strain>
        <plasmid evidence="2 3">unnamed1</plasmid>
    </source>
</reference>
<proteinExistence type="predicted"/>
<organism evidence="2 3">
    <name type="scientific">Streptomyces dengpaensis</name>
    <dbReference type="NCBI Taxonomy" id="2049881"/>
    <lineage>
        <taxon>Bacteria</taxon>
        <taxon>Bacillati</taxon>
        <taxon>Actinomycetota</taxon>
        <taxon>Actinomycetes</taxon>
        <taxon>Kitasatosporales</taxon>
        <taxon>Streptomycetaceae</taxon>
        <taxon>Streptomyces</taxon>
    </lineage>
</organism>
<gene>
    <name evidence="2" type="ORF">C4B68_40455</name>
</gene>
<keyword evidence="3" id="KW-1185">Reference proteome</keyword>